<evidence type="ECO:0000256" key="1">
    <source>
        <dbReference type="ARBA" id="ARBA00022741"/>
    </source>
</evidence>
<dbReference type="InterPro" id="IPR014016">
    <property type="entry name" value="UvrD-like_ATP-bd"/>
</dbReference>
<dbReference type="EMBL" id="UFSZ01000001">
    <property type="protein sequence ID" value="SUV16205.1"/>
    <property type="molecule type" value="Genomic_DNA"/>
</dbReference>
<dbReference type="GO" id="GO:0003677">
    <property type="term" value="F:DNA binding"/>
    <property type="evidence" value="ECO:0007669"/>
    <property type="project" value="InterPro"/>
</dbReference>
<evidence type="ECO:0000256" key="5">
    <source>
        <dbReference type="PROSITE-ProRule" id="PRU00560"/>
    </source>
</evidence>
<dbReference type="SUPFAM" id="SSF52540">
    <property type="entry name" value="P-loop containing nucleoside triphosphate hydrolases"/>
    <property type="match status" value="1"/>
</dbReference>
<dbReference type="AlphaFoldDB" id="A0A2S0K3A7"/>
<keyword evidence="2 5" id="KW-0378">Hydrolase</keyword>
<dbReference type="Gene3D" id="3.40.50.300">
    <property type="entry name" value="P-loop containing nucleotide triphosphate hydrolases"/>
    <property type="match status" value="2"/>
</dbReference>
<dbReference type="PANTHER" id="PTHR11070">
    <property type="entry name" value="UVRD / RECB / PCRA DNA HELICASE FAMILY MEMBER"/>
    <property type="match status" value="1"/>
</dbReference>
<evidence type="ECO:0000313" key="9">
    <source>
        <dbReference type="Proteomes" id="UP000238825"/>
    </source>
</evidence>
<dbReference type="GeneID" id="48277907"/>
<dbReference type="InterPro" id="IPR000212">
    <property type="entry name" value="DNA_helicase_UvrD/REP"/>
</dbReference>
<dbReference type="GO" id="GO:0016787">
    <property type="term" value="F:hydrolase activity"/>
    <property type="evidence" value="ECO:0007669"/>
    <property type="project" value="UniProtKB-UniRule"/>
</dbReference>
<dbReference type="Proteomes" id="UP000238825">
    <property type="component" value="Chromosome"/>
</dbReference>
<feature type="binding site" evidence="5">
    <location>
        <begin position="220"/>
        <end position="227"/>
    </location>
    <ligand>
        <name>ATP</name>
        <dbReference type="ChEBI" id="CHEBI:30616"/>
    </ligand>
</feature>
<protein>
    <submittedName>
        <fullName evidence="8">DNA 3'-5' helicase IV</fullName>
        <ecNumber evidence="8">3.6.4.12</ecNumber>
    </submittedName>
</protein>
<evidence type="ECO:0000256" key="3">
    <source>
        <dbReference type="ARBA" id="ARBA00022806"/>
    </source>
</evidence>
<organism evidence="7 9">
    <name type="scientific">Lysinibacillus sphaericus</name>
    <name type="common">Bacillus sphaericus</name>
    <dbReference type="NCBI Taxonomy" id="1421"/>
    <lineage>
        <taxon>Bacteria</taxon>
        <taxon>Bacillati</taxon>
        <taxon>Bacillota</taxon>
        <taxon>Bacilli</taxon>
        <taxon>Bacillales</taxon>
        <taxon>Bacillaceae</taxon>
        <taxon>Lysinibacillus</taxon>
    </lineage>
</organism>
<evidence type="ECO:0000256" key="2">
    <source>
        <dbReference type="ARBA" id="ARBA00022801"/>
    </source>
</evidence>
<sequence length="673" mass="78459">MIDPNEITYLEKTLKQLTITNKKLSTDINHQDYRFKDLQKYMVEYKSELDKFEVYNYQQTLSMIDKRGFAHVTEREQIRKLITSPYFGRFDFLYLGDDLCEAETIYIGRFGFADEEGTQLIYDWRAPVCNMYYEFEIGKAHYVAMDKQFDGELIKKRQIKIENSKLQYVLDSSLTIQDEVLQQTLNQYASEKMKTIVTSIQREQNKIVRNESAHNVIIQGVAGSGKTAVALHRIAYYLYKFRDTLQAERIFILSPNKVFGDYISTVLPELGEEPIRSFTLDEFTSNLLPATVTFTPFEEETKSIISNPNSALATRAKIKGNYQFVQKLQAFLNQLDLKLLKNESITFAGVELKADYLQGRFLQYRKEPVVIRLELLADDIILVLKSKRTREGKLPTKTEITKLLKKRLLFTSPFAIYRAFIDTLGENIVKFSKRRFEFNDVYPYLYVQIYFKGIKRYELVQHFVLDEMQDYTPIQYAVLSSVFTCKRTIIGDFSQALLPYDTISKEAFAAMYNNLEYVELTTTYRSSYEIAMYAKKFILNGEIHPIERHGREPIELMYDTLEQMVKQIHENARNDYQSTAIICKTERDLQVLKEHLNLSFTVLDGLSEKFETGLLLTTIQYAKGLEFDMVIIPFVNKANYHTEFDNGLLYIASTRAMHELMLLVDNNAPSPLL</sequence>
<gene>
    <name evidence="8" type="primary">helD_2</name>
    <name evidence="7" type="ORF">LS41612_17035</name>
    <name evidence="8" type="ORF">NCTC10338_01281</name>
</gene>
<keyword evidence="3 5" id="KW-0347">Helicase</keyword>
<proteinExistence type="predicted"/>
<dbReference type="RefSeq" id="WP_024361565.1">
    <property type="nucleotide sequence ID" value="NZ_BJNS01000011.1"/>
</dbReference>
<dbReference type="Proteomes" id="UP000255295">
    <property type="component" value="Unassembled WGS sequence"/>
</dbReference>
<dbReference type="InterPro" id="IPR027417">
    <property type="entry name" value="P-loop_NTPase"/>
</dbReference>
<reference evidence="7 9" key="1">
    <citation type="submission" date="2017-03" db="EMBL/GenBank/DDBJ databases">
        <title>The whole genome sequencing and assembly of Lysinibacillus sphaericus DSM 28T strain.</title>
        <authorList>
            <person name="Lee Y.-J."/>
            <person name="Yi H."/>
            <person name="Bahn Y.-S."/>
            <person name="Kim J.F."/>
            <person name="Lee D.-W."/>
        </authorList>
    </citation>
    <scope>NUCLEOTIDE SEQUENCE [LARGE SCALE GENOMIC DNA]</scope>
    <source>
        <strain evidence="7 9">DSM 28</strain>
    </source>
</reference>
<feature type="domain" description="UvrD-like helicase ATP-binding" evidence="6">
    <location>
        <begin position="199"/>
        <end position="527"/>
    </location>
</feature>
<dbReference type="EC" id="3.6.4.12" evidence="8"/>
<name>A0A2S0K3A7_LYSSH</name>
<evidence type="ECO:0000313" key="7">
    <source>
        <dbReference type="EMBL" id="AVK97862.1"/>
    </source>
</evidence>
<keyword evidence="1 5" id="KW-0547">Nucleotide-binding</keyword>
<dbReference type="GO" id="GO:0005524">
    <property type="term" value="F:ATP binding"/>
    <property type="evidence" value="ECO:0007669"/>
    <property type="project" value="UniProtKB-UniRule"/>
</dbReference>
<dbReference type="Pfam" id="PF13538">
    <property type="entry name" value="UvrD_C_2"/>
    <property type="match status" value="1"/>
</dbReference>
<dbReference type="GO" id="GO:0043138">
    <property type="term" value="F:3'-5' DNA helicase activity"/>
    <property type="evidence" value="ECO:0007669"/>
    <property type="project" value="TreeGrafter"/>
</dbReference>
<accession>A0A2S0K3A7</accession>
<dbReference type="PANTHER" id="PTHR11070:SF17">
    <property type="entry name" value="DNA HELICASE IV"/>
    <property type="match status" value="1"/>
</dbReference>
<evidence type="ECO:0000313" key="10">
    <source>
        <dbReference type="Proteomes" id="UP000255295"/>
    </source>
</evidence>
<reference evidence="8 10" key="2">
    <citation type="submission" date="2018-06" db="EMBL/GenBank/DDBJ databases">
        <authorList>
            <consortium name="Pathogen Informatics"/>
            <person name="Doyle S."/>
        </authorList>
    </citation>
    <scope>NUCLEOTIDE SEQUENCE [LARGE SCALE GENOMIC DNA]</scope>
    <source>
        <strain evidence="8 10">NCTC10338</strain>
    </source>
</reference>
<evidence type="ECO:0000259" key="6">
    <source>
        <dbReference type="PROSITE" id="PS51198"/>
    </source>
</evidence>
<dbReference type="PROSITE" id="PS51198">
    <property type="entry name" value="UVRD_HELICASE_ATP_BIND"/>
    <property type="match status" value="1"/>
</dbReference>
<dbReference type="InterPro" id="IPR027785">
    <property type="entry name" value="UvrD-like_helicase_C"/>
</dbReference>
<dbReference type="GO" id="GO:0000725">
    <property type="term" value="P:recombinational repair"/>
    <property type="evidence" value="ECO:0007669"/>
    <property type="project" value="TreeGrafter"/>
</dbReference>
<evidence type="ECO:0000313" key="8">
    <source>
        <dbReference type="EMBL" id="SUV16205.1"/>
    </source>
</evidence>
<keyword evidence="4 5" id="KW-0067">ATP-binding</keyword>
<dbReference type="Pfam" id="PF00580">
    <property type="entry name" value="UvrD-helicase"/>
    <property type="match status" value="1"/>
</dbReference>
<dbReference type="EMBL" id="CP019980">
    <property type="protein sequence ID" value="AVK97862.1"/>
    <property type="molecule type" value="Genomic_DNA"/>
</dbReference>
<evidence type="ECO:0000256" key="4">
    <source>
        <dbReference type="ARBA" id="ARBA00022840"/>
    </source>
</evidence>
<dbReference type="GO" id="GO:0005829">
    <property type="term" value="C:cytosol"/>
    <property type="evidence" value="ECO:0007669"/>
    <property type="project" value="TreeGrafter"/>
</dbReference>